<gene>
    <name evidence="2" type="ORF">E4L98_03455</name>
</gene>
<accession>A0A4Y9SW62</accession>
<evidence type="ECO:0000313" key="2">
    <source>
        <dbReference type="EMBL" id="TFW29757.1"/>
    </source>
</evidence>
<comment type="caution">
    <text evidence="2">The sequence shown here is derived from an EMBL/GenBank/DDBJ whole genome shotgun (WGS) entry which is preliminary data.</text>
</comment>
<feature type="region of interest" description="Disordered" evidence="1">
    <location>
        <begin position="1"/>
        <end position="48"/>
    </location>
</feature>
<dbReference type="OrthoDB" id="8776648at2"/>
<feature type="compositionally biased region" description="Low complexity" evidence="1">
    <location>
        <begin position="38"/>
        <end position="48"/>
    </location>
</feature>
<evidence type="ECO:0000256" key="1">
    <source>
        <dbReference type="SAM" id="MobiDB-lite"/>
    </source>
</evidence>
<dbReference type="Proteomes" id="UP000297729">
    <property type="component" value="Unassembled WGS sequence"/>
</dbReference>
<dbReference type="AlphaFoldDB" id="A0A4Y9SW62"/>
<dbReference type="EMBL" id="SPVG01000031">
    <property type="protein sequence ID" value="TFW29757.1"/>
    <property type="molecule type" value="Genomic_DNA"/>
</dbReference>
<sequence length="152" mass="16424">MQKGNSRQHHAPQPPTPQPITPHSDIAEPPPQAISRNAPADPFAAPAKPELTLKERALLGAAKADQQLRKEAWTQRDRKYVNDESALATALGKAWQGGEVQTVEMVGADGSRITKWIMPGGKAVCYYAAPNTFSGGRDPFRDSGRLSVRACP</sequence>
<keyword evidence="3" id="KW-1185">Reference proteome</keyword>
<feature type="compositionally biased region" description="Basic residues" evidence="1">
    <location>
        <begin position="1"/>
        <end position="10"/>
    </location>
</feature>
<evidence type="ECO:0000313" key="3">
    <source>
        <dbReference type="Proteomes" id="UP000297729"/>
    </source>
</evidence>
<reference evidence="2 3" key="1">
    <citation type="submission" date="2019-03" db="EMBL/GenBank/DDBJ databases">
        <title>Draft Genome Sequence of Duganella callidus sp. nov., a Novel Duganella Species Isolated from Cultivated Soil.</title>
        <authorList>
            <person name="Raths R."/>
            <person name="Peta V."/>
            <person name="Bucking H."/>
        </authorList>
    </citation>
    <scope>NUCLEOTIDE SEQUENCE [LARGE SCALE GENOMIC DNA]</scope>
    <source>
        <strain evidence="2 3">DN04</strain>
    </source>
</reference>
<organism evidence="2 3">
    <name type="scientific">Duganella callida</name>
    <dbReference type="NCBI Taxonomy" id="2561932"/>
    <lineage>
        <taxon>Bacteria</taxon>
        <taxon>Pseudomonadati</taxon>
        <taxon>Pseudomonadota</taxon>
        <taxon>Betaproteobacteria</taxon>
        <taxon>Burkholderiales</taxon>
        <taxon>Oxalobacteraceae</taxon>
        <taxon>Telluria group</taxon>
        <taxon>Duganella</taxon>
    </lineage>
</organism>
<protein>
    <submittedName>
        <fullName evidence="2">Uncharacterized protein</fullName>
    </submittedName>
</protein>
<name>A0A4Y9SW62_9BURK</name>
<proteinExistence type="predicted"/>